<keyword evidence="3" id="KW-1185">Reference proteome</keyword>
<dbReference type="AlphaFoldDB" id="A0ABD3EHR4"/>
<name>A0ABD3EHR4_9LAMI</name>
<keyword evidence="1" id="KW-0732">Signal</keyword>
<gene>
    <name evidence="2" type="ORF">CASFOL_003412</name>
</gene>
<comment type="caution">
    <text evidence="2">The sequence shown here is derived from an EMBL/GenBank/DDBJ whole genome shotgun (WGS) entry which is preliminary data.</text>
</comment>
<dbReference type="Proteomes" id="UP001632038">
    <property type="component" value="Unassembled WGS sequence"/>
</dbReference>
<evidence type="ECO:0000313" key="3">
    <source>
        <dbReference type="Proteomes" id="UP001632038"/>
    </source>
</evidence>
<protein>
    <submittedName>
        <fullName evidence="2">Uncharacterized protein</fullName>
    </submittedName>
</protein>
<evidence type="ECO:0000313" key="2">
    <source>
        <dbReference type="EMBL" id="KAL3653731.1"/>
    </source>
</evidence>
<evidence type="ECO:0000256" key="1">
    <source>
        <dbReference type="SAM" id="SignalP"/>
    </source>
</evidence>
<feature type="chain" id="PRO_5044751439" evidence="1">
    <location>
        <begin position="21"/>
        <end position="78"/>
    </location>
</feature>
<proteinExistence type="predicted"/>
<accession>A0ABD3EHR4</accession>
<organism evidence="2 3">
    <name type="scientific">Castilleja foliolosa</name>
    <dbReference type="NCBI Taxonomy" id="1961234"/>
    <lineage>
        <taxon>Eukaryota</taxon>
        <taxon>Viridiplantae</taxon>
        <taxon>Streptophyta</taxon>
        <taxon>Embryophyta</taxon>
        <taxon>Tracheophyta</taxon>
        <taxon>Spermatophyta</taxon>
        <taxon>Magnoliopsida</taxon>
        <taxon>eudicotyledons</taxon>
        <taxon>Gunneridae</taxon>
        <taxon>Pentapetalae</taxon>
        <taxon>asterids</taxon>
        <taxon>lamiids</taxon>
        <taxon>Lamiales</taxon>
        <taxon>Orobanchaceae</taxon>
        <taxon>Pedicularideae</taxon>
        <taxon>Castillejinae</taxon>
        <taxon>Castilleja</taxon>
    </lineage>
</organism>
<reference evidence="3" key="1">
    <citation type="journal article" date="2024" name="IScience">
        <title>Strigolactones Initiate the Formation of Haustorium-like Structures in Castilleja.</title>
        <authorList>
            <person name="Buerger M."/>
            <person name="Peterson D."/>
            <person name="Chory J."/>
        </authorList>
    </citation>
    <scope>NUCLEOTIDE SEQUENCE [LARGE SCALE GENOMIC DNA]</scope>
</reference>
<sequence>MMIMIILLLIMMTLIMMTETISLTKLIDCFDCKNTQAKDEIYGFLEEIRTLEKDWVEDDHKGTAEELKLENQIKVVQT</sequence>
<feature type="signal peptide" evidence="1">
    <location>
        <begin position="1"/>
        <end position="20"/>
    </location>
</feature>
<dbReference type="EMBL" id="JAVIJP010000005">
    <property type="protein sequence ID" value="KAL3653731.1"/>
    <property type="molecule type" value="Genomic_DNA"/>
</dbReference>